<feature type="domain" description="HTH tetR-type" evidence="4">
    <location>
        <begin position="58"/>
        <end position="118"/>
    </location>
</feature>
<protein>
    <submittedName>
        <fullName evidence="5">Regulatory protein, TetR</fullName>
    </submittedName>
</protein>
<feature type="region of interest" description="Disordered" evidence="3">
    <location>
        <begin position="1"/>
        <end position="61"/>
    </location>
</feature>
<dbReference type="Pfam" id="PF00440">
    <property type="entry name" value="TetR_N"/>
    <property type="match status" value="1"/>
</dbReference>
<evidence type="ECO:0000259" key="4">
    <source>
        <dbReference type="PROSITE" id="PS50977"/>
    </source>
</evidence>
<evidence type="ECO:0000256" key="1">
    <source>
        <dbReference type="ARBA" id="ARBA00023125"/>
    </source>
</evidence>
<reference evidence="5" key="1">
    <citation type="submission" date="2014-07" db="EMBL/GenBank/DDBJ databases">
        <authorList>
            <person name="Zhang J.E."/>
            <person name="Yang H."/>
            <person name="Guo J."/>
            <person name="Deng Z."/>
            <person name="Luo H."/>
            <person name="Luo M."/>
            <person name="Zhao B."/>
        </authorList>
    </citation>
    <scope>NUCLEOTIDE SEQUENCE</scope>
    <source>
        <strain evidence="5">AM4</strain>
    </source>
</reference>
<gene>
    <name evidence="5" type="ORF">AAM4_0744</name>
</gene>
<dbReference type="InterPro" id="IPR001647">
    <property type="entry name" value="HTH_TetR"/>
</dbReference>
<dbReference type="InterPro" id="IPR009057">
    <property type="entry name" value="Homeodomain-like_sf"/>
</dbReference>
<dbReference type="InterPro" id="IPR041678">
    <property type="entry name" value="TetR_C_16"/>
</dbReference>
<dbReference type="GO" id="GO:0003700">
    <property type="term" value="F:DNA-binding transcription factor activity"/>
    <property type="evidence" value="ECO:0007669"/>
    <property type="project" value="TreeGrafter"/>
</dbReference>
<feature type="compositionally biased region" description="Low complexity" evidence="3">
    <location>
        <begin position="30"/>
        <end position="41"/>
    </location>
</feature>
<evidence type="ECO:0000256" key="3">
    <source>
        <dbReference type="SAM" id="MobiDB-lite"/>
    </source>
</evidence>
<sequence>MSDAAAPRRSHSGQPLPATPIPQDTGDVDPAAPGTSSASAPARRRGPRSGSRAGTGAETTRDAILDAARTSFLAKGFAKTTIRGVARAAGVDPALVSYYFGSKGDLFGASMNLRIRASEEIAKVISGDIRTAGPRLVRLAMTAWDDSSGGVTFRSLLRWVSTDDGAPEAVQTYATEQIAVPVAQALEQAGVLGPDARERATLAGSQLVGLAMIRYVFQVEPLASAPVDHLVEVVGPTIQHYLTGPLLRRQTPESR</sequence>
<dbReference type="Gene3D" id="1.10.357.10">
    <property type="entry name" value="Tetracycline Repressor, domain 2"/>
    <property type="match status" value="1"/>
</dbReference>
<dbReference type="InterPro" id="IPR036271">
    <property type="entry name" value="Tet_transcr_reg_TetR-rel_C_sf"/>
</dbReference>
<feature type="DNA-binding region" description="H-T-H motif" evidence="2">
    <location>
        <begin position="81"/>
        <end position="100"/>
    </location>
</feature>
<organism evidence="5">
    <name type="scientific">Actinomyces succiniciruminis</name>
    <dbReference type="NCBI Taxonomy" id="1522002"/>
    <lineage>
        <taxon>Bacteria</taxon>
        <taxon>Bacillati</taxon>
        <taxon>Actinomycetota</taxon>
        <taxon>Actinomycetes</taxon>
        <taxon>Actinomycetales</taxon>
        <taxon>Actinomycetaceae</taxon>
        <taxon>Actinomyces</taxon>
    </lineage>
</organism>
<evidence type="ECO:0000313" key="5">
    <source>
        <dbReference type="EMBL" id="CED90576.1"/>
    </source>
</evidence>
<dbReference type="PRINTS" id="PR00455">
    <property type="entry name" value="HTHTETR"/>
</dbReference>
<feature type="compositionally biased region" description="Low complexity" evidence="3">
    <location>
        <begin position="48"/>
        <end position="57"/>
    </location>
</feature>
<evidence type="ECO:0000256" key="2">
    <source>
        <dbReference type="PROSITE-ProRule" id="PRU00335"/>
    </source>
</evidence>
<dbReference type="RefSeq" id="WP_210579190.1">
    <property type="nucleotide sequence ID" value="NZ_LK995478.1"/>
</dbReference>
<proteinExistence type="predicted"/>
<dbReference type="PROSITE" id="PS50977">
    <property type="entry name" value="HTH_TETR_2"/>
    <property type="match status" value="1"/>
</dbReference>
<dbReference type="InterPro" id="IPR050109">
    <property type="entry name" value="HTH-type_TetR-like_transc_reg"/>
</dbReference>
<dbReference type="SUPFAM" id="SSF48498">
    <property type="entry name" value="Tetracyclin repressor-like, C-terminal domain"/>
    <property type="match status" value="1"/>
</dbReference>
<dbReference type="SUPFAM" id="SSF46689">
    <property type="entry name" value="Homeodomain-like"/>
    <property type="match status" value="1"/>
</dbReference>
<dbReference type="Pfam" id="PF17920">
    <property type="entry name" value="TetR_C_16"/>
    <property type="match status" value="1"/>
</dbReference>
<dbReference type="EMBL" id="LK995478">
    <property type="protein sequence ID" value="CED90576.1"/>
    <property type="molecule type" value="Genomic_DNA"/>
</dbReference>
<name>A0A1L7RGK4_9ACTO</name>
<keyword evidence="1 2" id="KW-0238">DNA-binding</keyword>
<accession>A0A1L7RGK4</accession>
<dbReference type="GO" id="GO:0000976">
    <property type="term" value="F:transcription cis-regulatory region binding"/>
    <property type="evidence" value="ECO:0007669"/>
    <property type="project" value="TreeGrafter"/>
</dbReference>
<dbReference type="PANTHER" id="PTHR30055:SF235">
    <property type="entry name" value="TRANSCRIPTIONAL REGULATORY PROTEIN"/>
    <property type="match status" value="1"/>
</dbReference>
<dbReference type="PANTHER" id="PTHR30055">
    <property type="entry name" value="HTH-TYPE TRANSCRIPTIONAL REGULATOR RUTR"/>
    <property type="match status" value="1"/>
</dbReference>
<dbReference type="Gene3D" id="1.10.10.60">
    <property type="entry name" value="Homeodomain-like"/>
    <property type="match status" value="1"/>
</dbReference>
<dbReference type="AlphaFoldDB" id="A0A1L7RGK4"/>